<keyword evidence="4" id="KW-1185">Reference proteome</keyword>
<reference evidence="3 4" key="1">
    <citation type="submission" date="2014-03" db="EMBL/GenBank/DDBJ databases">
        <title>Genomics of Bifidobacteria.</title>
        <authorList>
            <person name="Ventura M."/>
            <person name="Milani C."/>
            <person name="Lugli G.A."/>
        </authorList>
    </citation>
    <scope>NUCLEOTIDE SEQUENCE [LARGE SCALE GENOMIC DNA]</scope>
    <source>
        <strain evidence="3 4">LMG 11591</strain>
    </source>
</reference>
<evidence type="ECO:0000313" key="4">
    <source>
        <dbReference type="Proteomes" id="UP000029052"/>
    </source>
</evidence>
<comment type="caution">
    <text evidence="3">The sequence shown here is derived from an EMBL/GenBank/DDBJ whole genome shotgun (WGS) entry which is preliminary data.</text>
</comment>
<name>A0A087BCU0_9BIFI</name>
<keyword evidence="2" id="KW-0472">Membrane</keyword>
<keyword evidence="2" id="KW-1133">Transmembrane helix</keyword>
<dbReference type="Proteomes" id="UP000029052">
    <property type="component" value="Unassembled WGS sequence"/>
</dbReference>
<gene>
    <name evidence="3" type="ORF">BMAGN_0717</name>
</gene>
<keyword evidence="2" id="KW-0812">Transmembrane</keyword>
<dbReference type="AlphaFoldDB" id="A0A087BCU0"/>
<dbReference type="STRING" id="1692.BMAGN_0717"/>
<organism evidence="3 4">
    <name type="scientific">Bifidobacterium magnum</name>
    <dbReference type="NCBI Taxonomy" id="1692"/>
    <lineage>
        <taxon>Bacteria</taxon>
        <taxon>Bacillati</taxon>
        <taxon>Actinomycetota</taxon>
        <taxon>Actinomycetes</taxon>
        <taxon>Bifidobacteriales</taxon>
        <taxon>Bifidobacteriaceae</taxon>
        <taxon>Bifidobacterium</taxon>
    </lineage>
</organism>
<feature type="transmembrane region" description="Helical" evidence="2">
    <location>
        <begin position="12"/>
        <end position="33"/>
    </location>
</feature>
<feature type="region of interest" description="Disordered" evidence="1">
    <location>
        <begin position="39"/>
        <end position="60"/>
    </location>
</feature>
<dbReference type="EMBL" id="JGZB01000003">
    <property type="protein sequence ID" value="KFI68840.1"/>
    <property type="molecule type" value="Genomic_DNA"/>
</dbReference>
<evidence type="ECO:0000313" key="3">
    <source>
        <dbReference type="EMBL" id="KFI68840.1"/>
    </source>
</evidence>
<accession>A0A087BCU0</accession>
<sequence>MPTEPGMRQGRGDIMIATGIGAIVFAILFVATAQRASYDETEPAPVIETEEQNVDGLRNL</sequence>
<evidence type="ECO:0000256" key="1">
    <source>
        <dbReference type="SAM" id="MobiDB-lite"/>
    </source>
</evidence>
<evidence type="ECO:0000256" key="2">
    <source>
        <dbReference type="SAM" id="Phobius"/>
    </source>
</evidence>
<proteinExistence type="predicted"/>
<protein>
    <submittedName>
        <fullName evidence="3">Uncharacterized protein</fullName>
    </submittedName>
</protein>